<dbReference type="Gene3D" id="2.60.200.20">
    <property type="match status" value="1"/>
</dbReference>
<dbReference type="Proteomes" id="UP000018837">
    <property type="component" value="Unassembled WGS sequence"/>
</dbReference>
<dbReference type="PROSITE" id="PS50006">
    <property type="entry name" value="FHA_DOMAIN"/>
    <property type="match status" value="1"/>
</dbReference>
<evidence type="ECO:0000313" key="3">
    <source>
        <dbReference type="Proteomes" id="UP000018837"/>
    </source>
</evidence>
<sequence length="169" mass="18719">MIPVKCPHCRTGLKVDETKIPEGITSFKCPQCKHDIPVSYLTQRAADGGSETVLLRPVEKRQGRITVLAAFDTPEQVFPLSEGTHIVGRKSSTTEAAIAIETSDRTMSRSHARIDVRRDRRGNLIHTLSDCQSKNHTLYNGVPLGAGETVVLKDNDELRLGRTTLRFNV</sequence>
<dbReference type="AlphaFoldDB" id="W2C668"/>
<organism evidence="2 3">
    <name type="scientific">Tannerella sp. oral taxon BU063 isolate Cell 2</name>
    <dbReference type="NCBI Taxonomy" id="1411148"/>
    <lineage>
        <taxon>Bacteria</taxon>
        <taxon>Pseudomonadati</taxon>
        <taxon>Bacteroidota</taxon>
        <taxon>Bacteroidia</taxon>
        <taxon>Bacteroidales</taxon>
        <taxon>Tannerellaceae</taxon>
        <taxon>Tannerella</taxon>
    </lineage>
</organism>
<dbReference type="PATRIC" id="fig|1411148.3.peg.425"/>
<dbReference type="EMBL" id="AYUF01000316">
    <property type="protein sequence ID" value="ETK02620.1"/>
    <property type="molecule type" value="Genomic_DNA"/>
</dbReference>
<dbReference type="CDD" id="cd00060">
    <property type="entry name" value="FHA"/>
    <property type="match status" value="1"/>
</dbReference>
<comment type="caution">
    <text evidence="2">The sequence shown here is derived from an EMBL/GenBank/DDBJ whole genome shotgun (WGS) entry which is preliminary data.</text>
</comment>
<evidence type="ECO:0000313" key="2">
    <source>
        <dbReference type="EMBL" id="ETK02620.1"/>
    </source>
</evidence>
<dbReference type="InterPro" id="IPR000253">
    <property type="entry name" value="FHA_dom"/>
</dbReference>
<dbReference type="SUPFAM" id="SSF49879">
    <property type="entry name" value="SMAD/FHA domain"/>
    <property type="match status" value="1"/>
</dbReference>
<dbReference type="InterPro" id="IPR011723">
    <property type="entry name" value="Znf/thioredoxin_put"/>
</dbReference>
<name>W2C668_9BACT</name>
<protein>
    <recommendedName>
        <fullName evidence="1">FHA domain-containing protein</fullName>
    </recommendedName>
</protein>
<dbReference type="InterPro" id="IPR008984">
    <property type="entry name" value="SMAD_FHA_dom_sf"/>
</dbReference>
<feature type="domain" description="FHA" evidence="1">
    <location>
        <begin position="85"/>
        <end position="144"/>
    </location>
</feature>
<reference evidence="2 3" key="1">
    <citation type="submission" date="2013-11" db="EMBL/GenBank/DDBJ databases">
        <title>Single cell genomics of uncultured Tannerella BU063 (oral taxon 286).</title>
        <authorList>
            <person name="Beall C.J."/>
            <person name="Campbell A.G."/>
            <person name="Griffen A.L."/>
            <person name="Podar M."/>
            <person name="Leys E.J."/>
        </authorList>
    </citation>
    <scope>NUCLEOTIDE SEQUENCE [LARGE SCALE GENOMIC DNA]</scope>
    <source>
        <strain evidence="2">Cell 2</strain>
    </source>
</reference>
<accession>W2C668</accession>
<gene>
    <name evidence="2" type="ORF">N425_03340</name>
</gene>
<proteinExistence type="predicted"/>
<dbReference type="NCBIfam" id="TIGR02098">
    <property type="entry name" value="MJ0042_CXXC"/>
    <property type="match status" value="1"/>
</dbReference>
<evidence type="ECO:0000259" key="1">
    <source>
        <dbReference type="PROSITE" id="PS50006"/>
    </source>
</evidence>
<dbReference type="Pfam" id="PF00498">
    <property type="entry name" value="FHA"/>
    <property type="match status" value="1"/>
</dbReference>